<sequence length="567" mass="63200">MWMLRVLVAQHLAHTFSHAATNALAHVVNATNRTEASSIARVRRLVTDLSDHATTDVGVRVTARHLVVVARNHVRSDARTPHALHHATKHALPVSNHALGLVLTKDCVPCHAQRPVTVYLANDDKCSDKGEARVDLLEFKSYAEIDLEESPIVVLGCGHFFTGETLDGMIGLGEVYTVDRGGNFDGLKDVSGSLSRNVPFCPDCKRPIRQFATKRYNRLINRAVMDEICKRFLITGRETLERLEQRLHTAEDELNTTRADHELIDGVGVLPKKGRYLELEALRNLGKGLAKRMGEDHQPTKVLIDAIATSRRRTTDDPLSITRQMEALQLSPPAPDSQIILGAQLVAIKSQEVQLQDAISILKQWRDDTGTDSDLMKLWLEEQHLPSMQKFFATCIELIEQAKDFNLPRTAIAATLAFARVSQLFAWRVERNEDGHISNSDEEHAENVEERTNTARELLNDALDQCYGIRNSEELQERVAAMLQLFEPHYSEVTPEELASIKSAMVSGRDGMATNSGHWYRCTNGHPFAIGECGMPMELAQCPECGATIGGEDHEAVEGVYRAEDME</sequence>
<evidence type="ECO:0000259" key="9">
    <source>
        <dbReference type="PROSITE" id="PS51981"/>
    </source>
</evidence>
<evidence type="ECO:0000256" key="4">
    <source>
        <dbReference type="ARBA" id="ARBA00022771"/>
    </source>
</evidence>
<dbReference type="Pfam" id="PF20173">
    <property type="entry name" value="ZnF_RZ-type"/>
    <property type="match status" value="1"/>
</dbReference>
<keyword evidence="7" id="KW-0175">Coiled coil</keyword>
<evidence type="ECO:0000256" key="7">
    <source>
        <dbReference type="SAM" id="Coils"/>
    </source>
</evidence>
<evidence type="ECO:0000256" key="5">
    <source>
        <dbReference type="ARBA" id="ARBA00022833"/>
    </source>
</evidence>
<keyword evidence="11" id="KW-1185">Reference proteome</keyword>
<proteinExistence type="predicted"/>
<evidence type="ECO:0000256" key="8">
    <source>
        <dbReference type="SAM" id="SignalP"/>
    </source>
</evidence>
<comment type="subcellular location">
    <subcellularLocation>
        <location evidence="1">Cytoplasm</location>
    </subcellularLocation>
</comment>
<dbReference type="GO" id="GO:0002376">
    <property type="term" value="P:immune system process"/>
    <property type="evidence" value="ECO:0007669"/>
    <property type="project" value="UniProtKB-KW"/>
</dbReference>
<keyword evidence="6" id="KW-0391">Immunity</keyword>
<organism evidence="10 11">
    <name type="scientific">Fusarium irregulare</name>
    <dbReference type="NCBI Taxonomy" id="2494466"/>
    <lineage>
        <taxon>Eukaryota</taxon>
        <taxon>Fungi</taxon>
        <taxon>Dikarya</taxon>
        <taxon>Ascomycota</taxon>
        <taxon>Pezizomycotina</taxon>
        <taxon>Sordariomycetes</taxon>
        <taxon>Hypocreomycetidae</taxon>
        <taxon>Hypocreales</taxon>
        <taxon>Nectriaceae</taxon>
        <taxon>Fusarium</taxon>
        <taxon>Fusarium incarnatum-equiseti species complex</taxon>
    </lineage>
</organism>
<evidence type="ECO:0000313" key="11">
    <source>
        <dbReference type="Proteomes" id="UP001152130"/>
    </source>
</evidence>
<feature type="coiled-coil region" evidence="7">
    <location>
        <begin position="233"/>
        <end position="260"/>
    </location>
</feature>
<gene>
    <name evidence="10" type="ORF">NW766_004462</name>
</gene>
<dbReference type="EMBL" id="JAPDHF010000006">
    <property type="protein sequence ID" value="KAJ4016270.1"/>
    <property type="molecule type" value="Genomic_DNA"/>
</dbReference>
<evidence type="ECO:0000256" key="1">
    <source>
        <dbReference type="ARBA" id="ARBA00004496"/>
    </source>
</evidence>
<dbReference type="GO" id="GO:0016887">
    <property type="term" value="F:ATP hydrolysis activity"/>
    <property type="evidence" value="ECO:0007669"/>
    <property type="project" value="InterPro"/>
</dbReference>
<protein>
    <recommendedName>
        <fullName evidence="9">RZ-type domain-containing protein</fullName>
    </recommendedName>
</protein>
<feature type="chain" id="PRO_5040870772" description="RZ-type domain-containing protein" evidence="8">
    <location>
        <begin position="20"/>
        <end position="567"/>
    </location>
</feature>
<evidence type="ECO:0000313" key="10">
    <source>
        <dbReference type="EMBL" id="KAJ4016270.1"/>
    </source>
</evidence>
<keyword evidence="2" id="KW-0963">Cytoplasm</keyword>
<dbReference type="GO" id="GO:0005737">
    <property type="term" value="C:cytoplasm"/>
    <property type="evidence" value="ECO:0007669"/>
    <property type="project" value="UniProtKB-SubCell"/>
</dbReference>
<feature type="domain" description="RZ-type" evidence="9">
    <location>
        <begin position="493"/>
        <end position="567"/>
    </location>
</feature>
<dbReference type="AlphaFoldDB" id="A0A9W8UBT7"/>
<dbReference type="InterPro" id="IPR046439">
    <property type="entry name" value="ZF_RZ_dom"/>
</dbReference>
<keyword evidence="3" id="KW-0479">Metal-binding</keyword>
<evidence type="ECO:0000256" key="6">
    <source>
        <dbReference type="ARBA" id="ARBA00022859"/>
    </source>
</evidence>
<dbReference type="GO" id="GO:0004842">
    <property type="term" value="F:ubiquitin-protein transferase activity"/>
    <property type="evidence" value="ECO:0007669"/>
    <property type="project" value="InterPro"/>
</dbReference>
<dbReference type="PROSITE" id="PS51981">
    <property type="entry name" value="ZF_RZ"/>
    <property type="match status" value="1"/>
</dbReference>
<dbReference type="PANTHER" id="PTHR22605:SF16">
    <property type="entry name" value="E3 UBIQUITIN-PROTEIN LIGASE RNF213"/>
    <property type="match status" value="1"/>
</dbReference>
<keyword evidence="5" id="KW-0862">Zinc</keyword>
<dbReference type="GO" id="GO:0008270">
    <property type="term" value="F:zinc ion binding"/>
    <property type="evidence" value="ECO:0007669"/>
    <property type="project" value="UniProtKB-KW"/>
</dbReference>
<accession>A0A9W8UBT7</accession>
<dbReference type="PANTHER" id="PTHR22605">
    <property type="entry name" value="RZ-TYPE DOMAIN-CONTAINING PROTEIN"/>
    <property type="match status" value="1"/>
</dbReference>
<keyword evidence="4" id="KW-0863">Zinc-finger</keyword>
<keyword evidence="8" id="KW-0732">Signal</keyword>
<evidence type="ECO:0000256" key="2">
    <source>
        <dbReference type="ARBA" id="ARBA00022490"/>
    </source>
</evidence>
<evidence type="ECO:0000256" key="3">
    <source>
        <dbReference type="ARBA" id="ARBA00022723"/>
    </source>
</evidence>
<dbReference type="Proteomes" id="UP001152130">
    <property type="component" value="Unassembled WGS sequence"/>
</dbReference>
<reference evidence="10" key="1">
    <citation type="submission" date="2022-10" db="EMBL/GenBank/DDBJ databases">
        <title>Fusarium specimens isolated from Avocado Roots.</title>
        <authorList>
            <person name="Stajich J."/>
            <person name="Roper C."/>
            <person name="Heimlech-Rivalta G."/>
        </authorList>
    </citation>
    <scope>NUCLEOTIDE SEQUENCE</scope>
    <source>
        <strain evidence="10">CF00143</strain>
    </source>
</reference>
<feature type="signal peptide" evidence="8">
    <location>
        <begin position="1"/>
        <end position="19"/>
    </location>
</feature>
<dbReference type="InterPro" id="IPR031248">
    <property type="entry name" value="RNF213"/>
</dbReference>
<comment type="caution">
    <text evidence="10">The sequence shown here is derived from an EMBL/GenBank/DDBJ whole genome shotgun (WGS) entry which is preliminary data.</text>
</comment>
<name>A0A9W8UBT7_9HYPO</name>